<dbReference type="EMBL" id="CP147404">
    <property type="protein sequence ID" value="WXB93093.1"/>
    <property type="molecule type" value="Genomic_DNA"/>
</dbReference>
<protein>
    <submittedName>
        <fullName evidence="2">Methyltransferase</fullName>
    </submittedName>
</protein>
<sequence>MTEHEYDQLLGIETIGMKECPLQLVHYNRYEATPYVALDELTRSYELKRIDHVVDFGCGKGRLPFYVHYHFQLSVTGIEVNKQLYQEAVENKERYMKTRDSKEDTIRFVCGPAEKYKVEPTDNRFYFFNPFSIQIFMKVVTNILLSVEQHKRFVDVILYYPTIEYIHFLERNTPFELLKEVRVPHLFEKDENERFLIFRIQ</sequence>
<name>A0ABZ2N663_9BACI</name>
<keyword evidence="3" id="KW-1185">Reference proteome</keyword>
<dbReference type="Pfam" id="PF13679">
    <property type="entry name" value="Methyltransf_32"/>
    <property type="match status" value="1"/>
</dbReference>
<dbReference type="SUPFAM" id="SSF53335">
    <property type="entry name" value="S-adenosyl-L-methionine-dependent methyltransferases"/>
    <property type="match status" value="1"/>
</dbReference>
<accession>A0ABZ2N663</accession>
<dbReference type="RefSeq" id="WP_338752280.1">
    <property type="nucleotide sequence ID" value="NZ_CP147404.1"/>
</dbReference>
<keyword evidence="2" id="KW-0489">Methyltransferase</keyword>
<dbReference type="InterPro" id="IPR025714">
    <property type="entry name" value="Methyltranfer_dom"/>
</dbReference>
<dbReference type="Gene3D" id="3.40.50.150">
    <property type="entry name" value="Vaccinia Virus protein VP39"/>
    <property type="match status" value="1"/>
</dbReference>
<evidence type="ECO:0000313" key="2">
    <source>
        <dbReference type="EMBL" id="WXB93093.1"/>
    </source>
</evidence>
<dbReference type="Proteomes" id="UP001387364">
    <property type="component" value="Chromosome"/>
</dbReference>
<keyword evidence="2" id="KW-0808">Transferase</keyword>
<gene>
    <name evidence="2" type="ORF">WDJ61_18020</name>
</gene>
<proteinExistence type="predicted"/>
<dbReference type="GO" id="GO:0008168">
    <property type="term" value="F:methyltransferase activity"/>
    <property type="evidence" value="ECO:0007669"/>
    <property type="project" value="UniProtKB-KW"/>
</dbReference>
<organism evidence="2 3">
    <name type="scientific">Bacillus kandeliae</name>
    <dbReference type="NCBI Taxonomy" id="3129297"/>
    <lineage>
        <taxon>Bacteria</taxon>
        <taxon>Bacillati</taxon>
        <taxon>Bacillota</taxon>
        <taxon>Bacilli</taxon>
        <taxon>Bacillales</taxon>
        <taxon>Bacillaceae</taxon>
        <taxon>Bacillus</taxon>
    </lineage>
</organism>
<feature type="domain" description="Methyltransferase" evidence="1">
    <location>
        <begin position="46"/>
        <end position="96"/>
    </location>
</feature>
<evidence type="ECO:0000313" key="3">
    <source>
        <dbReference type="Proteomes" id="UP001387364"/>
    </source>
</evidence>
<dbReference type="CDD" id="cd02440">
    <property type="entry name" value="AdoMet_MTases"/>
    <property type="match status" value="1"/>
</dbReference>
<dbReference type="InterPro" id="IPR029063">
    <property type="entry name" value="SAM-dependent_MTases_sf"/>
</dbReference>
<dbReference type="GO" id="GO:0032259">
    <property type="term" value="P:methylation"/>
    <property type="evidence" value="ECO:0007669"/>
    <property type="project" value="UniProtKB-KW"/>
</dbReference>
<evidence type="ECO:0000259" key="1">
    <source>
        <dbReference type="Pfam" id="PF13679"/>
    </source>
</evidence>
<reference evidence="2 3" key="1">
    <citation type="submission" date="2024-02" db="EMBL/GenBank/DDBJ databases">
        <title>Seven novel Bacillus-like species.</title>
        <authorList>
            <person name="Liu G."/>
        </authorList>
    </citation>
    <scope>NUCLEOTIDE SEQUENCE [LARGE SCALE GENOMIC DNA]</scope>
    <source>
        <strain evidence="2 3">FJAT-52991</strain>
    </source>
</reference>